<dbReference type="SUPFAM" id="SSF53187">
    <property type="entry name" value="Zn-dependent exopeptidases"/>
    <property type="match status" value="1"/>
</dbReference>
<evidence type="ECO:0000256" key="2">
    <source>
        <dbReference type="ARBA" id="ARBA00022723"/>
    </source>
</evidence>
<protein>
    <submittedName>
        <fullName evidence="8">M20/M25/M40 family metallo-hydrolase</fullName>
    </submittedName>
</protein>
<dbReference type="Gene3D" id="3.30.70.360">
    <property type="match status" value="1"/>
</dbReference>
<evidence type="ECO:0000256" key="6">
    <source>
        <dbReference type="PIRSR" id="PIRSR001123-2"/>
    </source>
</evidence>
<evidence type="ECO:0000313" key="9">
    <source>
        <dbReference type="Proteomes" id="UP000705867"/>
    </source>
</evidence>
<evidence type="ECO:0000256" key="3">
    <source>
        <dbReference type="ARBA" id="ARBA00022801"/>
    </source>
</evidence>
<dbReference type="InterPro" id="IPR036264">
    <property type="entry name" value="Bact_exopeptidase_dim_dom"/>
</dbReference>
<keyword evidence="2 6" id="KW-0479">Metal-binding</keyword>
<dbReference type="InterPro" id="IPR008007">
    <property type="entry name" value="Peptidase_M42"/>
</dbReference>
<dbReference type="PIRSF" id="PIRSF001123">
    <property type="entry name" value="PepA_GA"/>
    <property type="match status" value="1"/>
</dbReference>
<accession>A0A953M303</accession>
<keyword evidence="4" id="KW-0862">Zinc</keyword>
<feature type="binding site" evidence="6">
    <location>
        <position position="76"/>
    </location>
    <ligand>
        <name>Zn(2+)</name>
        <dbReference type="ChEBI" id="CHEBI:29105"/>
        <label>1</label>
    </ligand>
</feature>
<dbReference type="InterPro" id="IPR002933">
    <property type="entry name" value="Peptidase_M20"/>
</dbReference>
<dbReference type="GO" id="GO:0004177">
    <property type="term" value="F:aminopeptidase activity"/>
    <property type="evidence" value="ECO:0007669"/>
    <property type="project" value="UniProtKB-UniRule"/>
</dbReference>
<dbReference type="PANTHER" id="PTHR42994">
    <property type="entry name" value="PEPTIDASE T"/>
    <property type="match status" value="1"/>
</dbReference>
<dbReference type="SUPFAM" id="SSF55031">
    <property type="entry name" value="Bacterial exopeptidase dimerisation domain"/>
    <property type="match status" value="1"/>
</dbReference>
<name>A0A953M303_9BACT</name>
<keyword evidence="3" id="KW-0378">Hydrolase</keyword>
<comment type="similarity">
    <text evidence="5">Belongs to the peptidase M42 family.</text>
</comment>
<evidence type="ECO:0000256" key="4">
    <source>
        <dbReference type="ARBA" id="ARBA00022833"/>
    </source>
</evidence>
<evidence type="ECO:0000256" key="5">
    <source>
        <dbReference type="PIRNR" id="PIRNR001123"/>
    </source>
</evidence>
<dbReference type="NCBIfam" id="TIGR01883">
    <property type="entry name" value="PepT-like"/>
    <property type="match status" value="1"/>
</dbReference>
<evidence type="ECO:0000259" key="7">
    <source>
        <dbReference type="Pfam" id="PF07687"/>
    </source>
</evidence>
<dbReference type="Pfam" id="PF07687">
    <property type="entry name" value="M20_dimer"/>
    <property type="match status" value="1"/>
</dbReference>
<comment type="caution">
    <text evidence="8">The sequence shown here is derived from an EMBL/GenBank/DDBJ whole genome shotgun (WGS) entry which is preliminary data.</text>
</comment>
<dbReference type="AlphaFoldDB" id="A0A953M303"/>
<reference evidence="8" key="1">
    <citation type="journal article" date="2021" name="bioRxiv">
        <title>Unraveling nitrogen, sulfur and carbon metabolic pathways and microbial community transcriptional responses to substrate deprivation and toxicity stresses in a bioreactor mimicking anoxic brackish coastal sediment conditions.</title>
        <authorList>
            <person name="Martins P.D."/>
            <person name="Echeveste M.J."/>
            <person name="Arshad A."/>
            <person name="Kurth J."/>
            <person name="Ouboter H."/>
            <person name="Jetten M.S.M."/>
            <person name="Welte C.U."/>
        </authorList>
    </citation>
    <scope>NUCLEOTIDE SEQUENCE</scope>
    <source>
        <strain evidence="8">MAG_39</strain>
    </source>
</reference>
<sequence length="374" mass="41076">MFAHYINRKRLSDTFLELISINSPSFNEQEIGEMLAKKLEHAGCRVEIQEYDRSFNLLAFRKGARQEAPPLLLNAHMDTIEPTEGISFVVDDELVRTTGNTVLGADDKSALAQIVEAVTVLHERDIPHGDIEIAFTSAEEKGLFGARNLDLGHFRSRHALVLDSSGSVGRLIIAAPSHLTYEMQITGRSAHAGIEPEKGINAIRIAARIVSGVPDGRLDEETTANIGSIRGGTATNVVPKEVLLSGELRSHTAETLEKTKRSIYETAHRIAAEHRARLRIEENIEYQAFRIKEDTPFLHFLQGVFRKCGIEPVLAATGGGSDANIFNQRGITAINLSNGMQKVHSTEEYISLKDLFNGCLVLLTAVADFGDTPL</sequence>
<dbReference type="InterPro" id="IPR011650">
    <property type="entry name" value="Peptidase_M20_dimer"/>
</dbReference>
<dbReference type="Pfam" id="PF01546">
    <property type="entry name" value="Peptidase_M20"/>
    <property type="match status" value="1"/>
</dbReference>
<comment type="cofactor">
    <cofactor evidence="1">
        <name>Zn(2+)</name>
        <dbReference type="ChEBI" id="CHEBI:29105"/>
    </cofactor>
</comment>
<dbReference type="PANTHER" id="PTHR42994:SF2">
    <property type="entry name" value="PEPTIDASE"/>
    <property type="match status" value="1"/>
</dbReference>
<dbReference type="Gene3D" id="3.40.630.10">
    <property type="entry name" value="Zn peptidases"/>
    <property type="match status" value="1"/>
</dbReference>
<evidence type="ECO:0000256" key="1">
    <source>
        <dbReference type="ARBA" id="ARBA00001947"/>
    </source>
</evidence>
<comment type="cofactor">
    <cofactor evidence="6">
        <name>a divalent metal cation</name>
        <dbReference type="ChEBI" id="CHEBI:60240"/>
    </cofactor>
    <text evidence="6">Binds 2 divalent metal cations per subunit.</text>
</comment>
<dbReference type="InterPro" id="IPR010162">
    <property type="entry name" value="PepT-like"/>
</dbReference>
<dbReference type="EMBL" id="JAIOIV010000132">
    <property type="protein sequence ID" value="MBZ0157988.1"/>
    <property type="molecule type" value="Genomic_DNA"/>
</dbReference>
<reference evidence="8" key="2">
    <citation type="submission" date="2021-08" db="EMBL/GenBank/DDBJ databases">
        <authorList>
            <person name="Dalcin Martins P."/>
        </authorList>
    </citation>
    <scope>NUCLEOTIDE SEQUENCE</scope>
    <source>
        <strain evidence="8">MAG_39</strain>
    </source>
</reference>
<dbReference type="Proteomes" id="UP000705867">
    <property type="component" value="Unassembled WGS sequence"/>
</dbReference>
<evidence type="ECO:0000313" key="8">
    <source>
        <dbReference type="EMBL" id="MBZ0157988.1"/>
    </source>
</evidence>
<dbReference type="GO" id="GO:0046872">
    <property type="term" value="F:metal ion binding"/>
    <property type="evidence" value="ECO:0007669"/>
    <property type="project" value="UniProtKB-UniRule"/>
</dbReference>
<gene>
    <name evidence="8" type="ORF">K8I29_17465</name>
</gene>
<proteinExistence type="inferred from homology"/>
<feature type="domain" description="Peptidase M20 dimerisation" evidence="7">
    <location>
        <begin position="177"/>
        <end position="271"/>
    </location>
</feature>
<organism evidence="8 9">
    <name type="scientific">Candidatus Nitrobium versatile</name>
    <dbReference type="NCBI Taxonomy" id="2884831"/>
    <lineage>
        <taxon>Bacteria</taxon>
        <taxon>Pseudomonadati</taxon>
        <taxon>Nitrospirota</taxon>
        <taxon>Nitrospiria</taxon>
        <taxon>Nitrospirales</taxon>
        <taxon>Nitrospiraceae</taxon>
        <taxon>Candidatus Nitrobium</taxon>
    </lineage>
</organism>